<keyword evidence="4" id="KW-1185">Reference proteome</keyword>
<dbReference type="EMBL" id="FQWZ01000010">
    <property type="protein sequence ID" value="SHH34884.1"/>
    <property type="molecule type" value="Genomic_DNA"/>
</dbReference>
<evidence type="ECO:0000313" key="3">
    <source>
        <dbReference type="EMBL" id="SHH34884.1"/>
    </source>
</evidence>
<dbReference type="GO" id="GO:0008713">
    <property type="term" value="F:ADP-heptose-lipopolysaccharide heptosyltransferase activity"/>
    <property type="evidence" value="ECO:0007669"/>
    <property type="project" value="TreeGrafter"/>
</dbReference>
<proteinExistence type="predicted"/>
<dbReference type="SUPFAM" id="SSF53756">
    <property type="entry name" value="UDP-Glycosyltransferase/glycogen phosphorylase"/>
    <property type="match status" value="1"/>
</dbReference>
<protein>
    <submittedName>
        <fullName evidence="3">Heptosyltransferase-1</fullName>
    </submittedName>
</protein>
<sequence length="389" mass="40992">MEVDGGGPVRQRDGATVAPRVGAAARYYRGLPASVLLSVSHDAPMPESGHAPRILIVRSSALGDIVFATSLLGGLRARWPAAHIGWLAQAGFAGILDGDSRIDEVIRIAPDTVKSPSRLWALRRELRARRYDWVIDAQGLAKSRLLAAMAAGARRIGFDSREPLGFLLHQRLPKGGDIRDIASEYRALAEALTGAVAPPPRLLVAESARDAAQALLSAAGLAPGYIALCPFTTRPQKHWIESHWPPLAALLAAQNPGRALAVLGGPGDVEAAARIVTACPVPVVNLAGKTRLNQLPGVLQQAGLVIGVDTGLTHIGVAVQRPVVALFGSTCPYTQGAESPLTVMYDALPCAPCKRKPTCNGRFDCLRGLTPQRVAAAARALLGRDEAAR</sequence>
<dbReference type="GO" id="GO:0009244">
    <property type="term" value="P:lipopolysaccharide core region biosynthetic process"/>
    <property type="evidence" value="ECO:0007669"/>
    <property type="project" value="TreeGrafter"/>
</dbReference>
<dbReference type="InterPro" id="IPR051199">
    <property type="entry name" value="LPS_LOS_Heptosyltrfase"/>
</dbReference>
<dbReference type="PANTHER" id="PTHR30160">
    <property type="entry name" value="TETRAACYLDISACCHARIDE 4'-KINASE-RELATED"/>
    <property type="match status" value="1"/>
</dbReference>
<name>A0A1M5S8S2_9GAMM</name>
<organism evidence="3 4">
    <name type="scientific">Hydrocarboniphaga daqingensis</name>
    <dbReference type="NCBI Taxonomy" id="490188"/>
    <lineage>
        <taxon>Bacteria</taxon>
        <taxon>Pseudomonadati</taxon>
        <taxon>Pseudomonadota</taxon>
        <taxon>Gammaproteobacteria</taxon>
        <taxon>Nevskiales</taxon>
        <taxon>Nevskiaceae</taxon>
        <taxon>Hydrocarboniphaga</taxon>
    </lineage>
</organism>
<evidence type="ECO:0000313" key="4">
    <source>
        <dbReference type="Proteomes" id="UP000199758"/>
    </source>
</evidence>
<dbReference type="CDD" id="cd03789">
    <property type="entry name" value="GT9_LPS_heptosyltransferase"/>
    <property type="match status" value="1"/>
</dbReference>
<evidence type="ECO:0000256" key="1">
    <source>
        <dbReference type="ARBA" id="ARBA00022676"/>
    </source>
</evidence>
<dbReference type="STRING" id="490188.SAMN04488068_0020"/>
<dbReference type="Proteomes" id="UP000199758">
    <property type="component" value="Unassembled WGS sequence"/>
</dbReference>
<keyword evidence="2 3" id="KW-0808">Transferase</keyword>
<dbReference type="GO" id="GO:0005829">
    <property type="term" value="C:cytosol"/>
    <property type="evidence" value="ECO:0007669"/>
    <property type="project" value="TreeGrafter"/>
</dbReference>
<evidence type="ECO:0000256" key="2">
    <source>
        <dbReference type="ARBA" id="ARBA00022679"/>
    </source>
</evidence>
<dbReference type="Pfam" id="PF01075">
    <property type="entry name" value="Glyco_transf_9"/>
    <property type="match status" value="1"/>
</dbReference>
<accession>A0A1M5S8S2</accession>
<dbReference type="AlphaFoldDB" id="A0A1M5S8S2"/>
<dbReference type="Gene3D" id="3.40.50.2000">
    <property type="entry name" value="Glycogen Phosphorylase B"/>
    <property type="match status" value="2"/>
</dbReference>
<reference evidence="3 4" key="1">
    <citation type="submission" date="2016-11" db="EMBL/GenBank/DDBJ databases">
        <authorList>
            <person name="Jaros S."/>
            <person name="Januszkiewicz K."/>
            <person name="Wedrychowicz H."/>
        </authorList>
    </citation>
    <scope>NUCLEOTIDE SEQUENCE [LARGE SCALE GENOMIC DNA]</scope>
    <source>
        <strain evidence="3 4">CGMCC 1.7049</strain>
    </source>
</reference>
<gene>
    <name evidence="3" type="ORF">SAMN04488068_0020</name>
</gene>
<dbReference type="PANTHER" id="PTHR30160:SF1">
    <property type="entry name" value="LIPOPOLYSACCHARIDE 1,2-N-ACETYLGLUCOSAMINETRANSFERASE-RELATED"/>
    <property type="match status" value="1"/>
</dbReference>
<keyword evidence="1" id="KW-0328">Glycosyltransferase</keyword>
<dbReference type="InterPro" id="IPR002201">
    <property type="entry name" value="Glyco_trans_9"/>
</dbReference>